<keyword evidence="2" id="KW-1185">Reference proteome</keyword>
<proteinExistence type="predicted"/>
<gene>
    <name evidence="1" type="ORF">ACFQGD_25590</name>
</gene>
<dbReference type="RefSeq" id="WP_390221103.1">
    <property type="nucleotide sequence ID" value="NZ_JBHSXX010000001.1"/>
</dbReference>
<comment type="caution">
    <text evidence="1">The sequence shown here is derived from an EMBL/GenBank/DDBJ whole genome shotgun (WGS) entry which is preliminary data.</text>
</comment>
<sequence>MAEGREKRCPLHPLLSVTEGLVWVQLDHLFPNVPLECRKPSAGGLNVRGDVPGELRKWERAADGRWLGVVDYAISYTDERGPGTIGTSAAVRPARGSVTIGRQHYPHLSKQVERTSRS</sequence>
<evidence type="ECO:0000313" key="1">
    <source>
        <dbReference type="EMBL" id="MFC6870512.1"/>
    </source>
</evidence>
<accession>A0ABW2C7N1</accession>
<evidence type="ECO:0000313" key="2">
    <source>
        <dbReference type="Proteomes" id="UP001596337"/>
    </source>
</evidence>
<name>A0ABW2C7N1_9PSEU</name>
<reference evidence="2" key="1">
    <citation type="journal article" date="2019" name="Int. J. Syst. Evol. Microbiol.">
        <title>The Global Catalogue of Microorganisms (GCM) 10K type strain sequencing project: providing services to taxonomists for standard genome sequencing and annotation.</title>
        <authorList>
            <consortium name="The Broad Institute Genomics Platform"/>
            <consortium name="The Broad Institute Genome Sequencing Center for Infectious Disease"/>
            <person name="Wu L."/>
            <person name="Ma J."/>
        </authorList>
    </citation>
    <scope>NUCLEOTIDE SEQUENCE [LARGE SCALE GENOMIC DNA]</scope>
    <source>
        <strain evidence="2">KCTC 32255</strain>
    </source>
</reference>
<dbReference type="Proteomes" id="UP001596337">
    <property type="component" value="Unassembled WGS sequence"/>
</dbReference>
<organism evidence="1 2">
    <name type="scientific">Haloechinothrix salitolerans</name>
    <dbReference type="NCBI Taxonomy" id="926830"/>
    <lineage>
        <taxon>Bacteria</taxon>
        <taxon>Bacillati</taxon>
        <taxon>Actinomycetota</taxon>
        <taxon>Actinomycetes</taxon>
        <taxon>Pseudonocardiales</taxon>
        <taxon>Pseudonocardiaceae</taxon>
        <taxon>Haloechinothrix</taxon>
    </lineage>
</organism>
<dbReference type="EMBL" id="JBHSXX010000001">
    <property type="protein sequence ID" value="MFC6870512.1"/>
    <property type="molecule type" value="Genomic_DNA"/>
</dbReference>
<protein>
    <submittedName>
        <fullName evidence="1">Uncharacterized protein</fullName>
    </submittedName>
</protein>